<dbReference type="EMBL" id="CP019343">
    <property type="protein sequence ID" value="ARN76476.1"/>
    <property type="molecule type" value="Genomic_DNA"/>
</dbReference>
<keyword evidence="3" id="KW-1185">Reference proteome</keyword>
<dbReference type="PRINTS" id="PR00081">
    <property type="entry name" value="GDHRDH"/>
</dbReference>
<proteinExistence type="predicted"/>
<reference evidence="2 3" key="1">
    <citation type="submission" date="2016-11" db="EMBL/GenBank/DDBJ databases">
        <title>Trade-off between light-utilization and light-protection in marine flavobacteria.</title>
        <authorList>
            <person name="Kumagai Y."/>
        </authorList>
    </citation>
    <scope>NUCLEOTIDE SEQUENCE [LARGE SCALE GENOMIC DNA]</scope>
    <source>
        <strain evidence="2 3">NBRC 107125</strain>
    </source>
</reference>
<dbReference type="PANTHER" id="PTHR43157">
    <property type="entry name" value="PHOSPHATIDYLINOSITOL-GLYCAN BIOSYNTHESIS CLASS F PROTEIN-RELATED"/>
    <property type="match status" value="1"/>
</dbReference>
<dbReference type="SUPFAM" id="SSF51735">
    <property type="entry name" value="NAD(P)-binding Rossmann-fold domains"/>
    <property type="match status" value="1"/>
</dbReference>
<dbReference type="AlphaFoldDB" id="A0A1X9NG53"/>
<evidence type="ECO:0000313" key="2">
    <source>
        <dbReference type="EMBL" id="ARN76476.1"/>
    </source>
</evidence>
<dbReference type="Proteomes" id="UP000193450">
    <property type="component" value="Chromosome"/>
</dbReference>
<evidence type="ECO:0000256" key="1">
    <source>
        <dbReference type="ARBA" id="ARBA00023002"/>
    </source>
</evidence>
<keyword evidence="1" id="KW-0560">Oxidoreductase</keyword>
<protein>
    <recommendedName>
        <fullName evidence="4">Short-chain dehydrogenase</fullName>
    </recommendedName>
</protein>
<sequence>MHGKVCLITGAARGLGRVTALEMARQGVEKVFLVDWEGEHGTRTRDEINAITGRDTAEFIYCDQSSLAQVRKLADTIKSKTDKLHVLVNNAGITDPVRRLSVDGFEMHLATNHLSHFLLTYLLLDLLKASTPARIVCISSDAHKAGPGLDFDDFNNEAIWKGNIISNAAAFTAYHRSKLCNIFFMQELSERLFGTGVVINAVSPGYFVNTTIYRNMRGMFKWGAMMVFGFGSMLGLNTPEKGARSHIYLSCSPDAENIKGKYFENAKEKAMGKQAFDEQARKRLWALSEEMVGVVFD</sequence>
<dbReference type="PANTHER" id="PTHR43157:SF31">
    <property type="entry name" value="PHOSPHATIDYLINOSITOL-GLYCAN BIOSYNTHESIS CLASS F PROTEIN"/>
    <property type="match status" value="1"/>
</dbReference>
<name>A0A1X9NG53_9GAMM</name>
<evidence type="ECO:0000313" key="3">
    <source>
        <dbReference type="Proteomes" id="UP000193450"/>
    </source>
</evidence>
<dbReference type="Gene3D" id="3.40.50.720">
    <property type="entry name" value="NAD(P)-binding Rossmann-like Domain"/>
    <property type="match status" value="1"/>
</dbReference>
<dbReference type="Pfam" id="PF00106">
    <property type="entry name" value="adh_short"/>
    <property type="match status" value="1"/>
</dbReference>
<dbReference type="InterPro" id="IPR036291">
    <property type="entry name" value="NAD(P)-bd_dom_sf"/>
</dbReference>
<dbReference type="InterPro" id="IPR002347">
    <property type="entry name" value="SDR_fam"/>
</dbReference>
<dbReference type="STRING" id="716816.BST96_17435"/>
<evidence type="ECO:0008006" key="4">
    <source>
        <dbReference type="Google" id="ProtNLM"/>
    </source>
</evidence>
<accession>A0A1X9NG53</accession>
<dbReference type="GO" id="GO:0016491">
    <property type="term" value="F:oxidoreductase activity"/>
    <property type="evidence" value="ECO:0007669"/>
    <property type="project" value="UniProtKB-KW"/>
</dbReference>
<gene>
    <name evidence="2" type="ORF">BST96_17435</name>
</gene>
<organism evidence="2 3">
    <name type="scientific">Oceanicoccus sagamiensis</name>
    <dbReference type="NCBI Taxonomy" id="716816"/>
    <lineage>
        <taxon>Bacteria</taxon>
        <taxon>Pseudomonadati</taxon>
        <taxon>Pseudomonadota</taxon>
        <taxon>Gammaproteobacteria</taxon>
        <taxon>Cellvibrionales</taxon>
        <taxon>Spongiibacteraceae</taxon>
        <taxon>Oceanicoccus</taxon>
    </lineage>
</organism>
<dbReference type="KEGG" id="osg:BST96_17435"/>